<proteinExistence type="inferred from homology"/>
<evidence type="ECO:0000259" key="9">
    <source>
        <dbReference type="PROSITE" id="PS50089"/>
    </source>
</evidence>
<evidence type="ECO:0000256" key="4">
    <source>
        <dbReference type="ARBA" id="ARBA00022771"/>
    </source>
</evidence>
<feature type="coiled-coil region" evidence="8">
    <location>
        <begin position="196"/>
        <end position="245"/>
    </location>
</feature>
<evidence type="ECO:0000256" key="1">
    <source>
        <dbReference type="ARBA" id="ARBA00009651"/>
    </source>
</evidence>
<dbReference type="PROSITE" id="PS50119">
    <property type="entry name" value="ZF_BBOX"/>
    <property type="match status" value="1"/>
</dbReference>
<comment type="similarity">
    <text evidence="1">Belongs to the ohanin/vespryn family.</text>
</comment>
<organism evidence="12 13">
    <name type="scientific">Anolis carolinensis</name>
    <name type="common">Green anole</name>
    <name type="synonym">American chameleon</name>
    <dbReference type="NCBI Taxonomy" id="28377"/>
    <lineage>
        <taxon>Eukaryota</taxon>
        <taxon>Metazoa</taxon>
        <taxon>Chordata</taxon>
        <taxon>Craniata</taxon>
        <taxon>Vertebrata</taxon>
        <taxon>Euteleostomi</taxon>
        <taxon>Lepidosauria</taxon>
        <taxon>Squamata</taxon>
        <taxon>Bifurcata</taxon>
        <taxon>Unidentata</taxon>
        <taxon>Episquamata</taxon>
        <taxon>Toxicofera</taxon>
        <taxon>Iguania</taxon>
        <taxon>Dactyloidae</taxon>
        <taxon>Anolis</taxon>
    </lineage>
</organism>
<dbReference type="PROSITE" id="PS00197">
    <property type="entry name" value="2FE2S_FER_1"/>
    <property type="match status" value="1"/>
</dbReference>
<dbReference type="InterPro" id="IPR017907">
    <property type="entry name" value="Znf_RING_CS"/>
</dbReference>
<sequence>MLDFITDILPKIDSFKDLCEEATCSICQEYFKDPVTLECGHNFCQACLTQDWAASGTTETSCPQCKEKVLQSNLRPNHSLAKFVEIAKKCSLQRTKRAEGSERICGKHQEPLNLFCKDDEVFICEACNKSKEHIDHRVIPLGPAAQDYKVKKKHVTEFDEKRGYMWILPGKFSENALPFEILIIRLEITIACRNMGKFLEEQEKHIQVQMEELKKQITRERDEHLVQLSQNVSSLESLIQEMKEKCQHPPVELLQVRLAKRNLLLAKAKLATKALCISHGVVEPGLSELKPKNVLLRRDYDAIYTANPWLILSEDRRRVTYREKKQNLPDNPERFNQCHFVLGQEGFRGGRHFWEVLVKDGKVWFVGVARKSVQRKGFFPDGPDGGIWEVGKYWGQYRFSSNNGASPPLNLSEEPKRVRVTLNCEGGRVAFYDVDSAALIYEYPPASFSGETLLPFFSIWGC</sequence>
<feature type="domain" description="B30.2/SPRY" evidence="11">
    <location>
        <begin position="278"/>
        <end position="462"/>
    </location>
</feature>
<dbReference type="InterPro" id="IPR003879">
    <property type="entry name" value="Butyrophylin_SPRY"/>
</dbReference>
<comment type="function">
    <text evidence="6">Neurotoxin that produces dose-dependent hypolocomotion and hyperalgesia in mice. May directly act on the central nervous system, as it is 6500-fold more potent when administered intracerebroventricularly than intraperitoneal.</text>
</comment>
<dbReference type="SMART" id="SM00336">
    <property type="entry name" value="BBOX"/>
    <property type="match status" value="1"/>
</dbReference>
<dbReference type="SMART" id="SM00589">
    <property type="entry name" value="PRY"/>
    <property type="match status" value="1"/>
</dbReference>
<evidence type="ECO:0000256" key="6">
    <source>
        <dbReference type="ARBA" id="ARBA00034460"/>
    </source>
</evidence>
<dbReference type="InterPro" id="IPR001841">
    <property type="entry name" value="Znf_RING"/>
</dbReference>
<keyword evidence="13" id="KW-1185">Reference proteome</keyword>
<dbReference type="SMART" id="SM00184">
    <property type="entry name" value="RING"/>
    <property type="match status" value="1"/>
</dbReference>
<dbReference type="InterPro" id="IPR001870">
    <property type="entry name" value="B30.2/SPRY"/>
</dbReference>
<dbReference type="Proteomes" id="UP000001646">
    <property type="component" value="Chromosome 2"/>
</dbReference>
<dbReference type="Gene3D" id="3.30.160.60">
    <property type="entry name" value="Classic Zinc Finger"/>
    <property type="match status" value="1"/>
</dbReference>
<evidence type="ECO:0000256" key="3">
    <source>
        <dbReference type="ARBA" id="ARBA00022723"/>
    </source>
</evidence>
<dbReference type="SUPFAM" id="SSF57850">
    <property type="entry name" value="RING/U-box"/>
    <property type="match status" value="1"/>
</dbReference>
<dbReference type="InterPro" id="IPR043136">
    <property type="entry name" value="B30.2/SPRY_sf"/>
</dbReference>
<dbReference type="SUPFAM" id="SSF49899">
    <property type="entry name" value="Concanavalin A-like lectins/glucanases"/>
    <property type="match status" value="1"/>
</dbReference>
<reference evidence="12 13" key="1">
    <citation type="submission" date="2009-12" db="EMBL/GenBank/DDBJ databases">
        <title>The Genome Sequence of Anolis carolinensis (Green Anole Lizard).</title>
        <authorList>
            <consortium name="The Genome Sequencing Platform"/>
            <person name="Di Palma F."/>
            <person name="Alfoldi J."/>
            <person name="Heiman D."/>
            <person name="Young S."/>
            <person name="Grabherr M."/>
            <person name="Johnson J."/>
            <person name="Lander E.S."/>
            <person name="Lindblad-Toh K."/>
        </authorList>
    </citation>
    <scope>NUCLEOTIDE SEQUENCE [LARGE SCALE GENOMIC DNA]</scope>
    <source>
        <strain evidence="12 13">JBL SC #1</strain>
    </source>
</reference>
<dbReference type="CDD" id="cd12888">
    <property type="entry name" value="SPRY_PRY_TRIM7_like"/>
    <property type="match status" value="1"/>
</dbReference>
<dbReference type="InterPro" id="IPR006574">
    <property type="entry name" value="PRY"/>
</dbReference>
<accession>A0A803TSQ0</accession>
<dbReference type="PANTHER" id="PTHR24103">
    <property type="entry name" value="E3 UBIQUITIN-PROTEIN LIGASE TRIM"/>
    <property type="match status" value="1"/>
</dbReference>
<keyword evidence="2" id="KW-0528">Neurotoxin</keyword>
<dbReference type="GO" id="GO:0005737">
    <property type="term" value="C:cytoplasm"/>
    <property type="evidence" value="ECO:0000318"/>
    <property type="project" value="GO_Central"/>
</dbReference>
<dbReference type="Ensembl" id="ENSACAT00000037556.1">
    <property type="protein sequence ID" value="ENSACAP00000038240.1"/>
    <property type="gene ID" value="ENSACAG00000044805.1"/>
</dbReference>
<reference evidence="12" key="2">
    <citation type="submission" date="2025-08" db="UniProtKB">
        <authorList>
            <consortium name="Ensembl"/>
        </authorList>
    </citation>
    <scope>IDENTIFICATION</scope>
</reference>
<evidence type="ECO:0000256" key="8">
    <source>
        <dbReference type="SAM" id="Coils"/>
    </source>
</evidence>
<dbReference type="InParanoid" id="A0A803TSQ0"/>
<evidence type="ECO:0008006" key="14">
    <source>
        <dbReference type="Google" id="ProtNLM"/>
    </source>
</evidence>
<dbReference type="SMART" id="SM00449">
    <property type="entry name" value="SPRY"/>
    <property type="match status" value="1"/>
</dbReference>
<evidence type="ECO:0000313" key="13">
    <source>
        <dbReference type="Proteomes" id="UP000001646"/>
    </source>
</evidence>
<protein>
    <recommendedName>
        <fullName evidence="14">Tripartite motif containing 39</fullName>
    </recommendedName>
</protein>
<dbReference type="AlphaFoldDB" id="A0A803TSQ0"/>
<dbReference type="InterPro" id="IPR013320">
    <property type="entry name" value="ConA-like_dom_sf"/>
</dbReference>
<dbReference type="Pfam" id="PF15227">
    <property type="entry name" value="zf-C3HC4_4"/>
    <property type="match status" value="1"/>
</dbReference>
<dbReference type="InterPro" id="IPR013083">
    <property type="entry name" value="Znf_RING/FYVE/PHD"/>
</dbReference>
<dbReference type="InterPro" id="IPR003877">
    <property type="entry name" value="SPRY_dom"/>
</dbReference>
<dbReference type="InterPro" id="IPR000315">
    <property type="entry name" value="Znf_B-box"/>
</dbReference>
<keyword evidence="2" id="KW-0800">Toxin</keyword>
<dbReference type="FunFam" id="2.60.120.920:FF:000004">
    <property type="entry name" value="Butyrophilin subfamily 1 member A1"/>
    <property type="match status" value="1"/>
</dbReference>
<dbReference type="GO" id="GO:0045087">
    <property type="term" value="P:innate immune response"/>
    <property type="evidence" value="ECO:0000318"/>
    <property type="project" value="GO_Central"/>
</dbReference>
<keyword evidence="5" id="KW-0862">Zinc</keyword>
<feature type="domain" description="B box-type" evidence="10">
    <location>
        <begin position="100"/>
        <end position="141"/>
    </location>
</feature>
<evidence type="ECO:0000259" key="10">
    <source>
        <dbReference type="PROSITE" id="PS50119"/>
    </source>
</evidence>
<feature type="domain" description="RING-type" evidence="9">
    <location>
        <begin position="24"/>
        <end position="66"/>
    </location>
</feature>
<name>A0A803TSQ0_ANOCA</name>
<evidence type="ECO:0000256" key="7">
    <source>
        <dbReference type="PROSITE-ProRule" id="PRU00024"/>
    </source>
</evidence>
<dbReference type="Pfam" id="PF00643">
    <property type="entry name" value="zf-B_box"/>
    <property type="match status" value="1"/>
</dbReference>
<evidence type="ECO:0000259" key="11">
    <source>
        <dbReference type="PROSITE" id="PS50188"/>
    </source>
</evidence>
<evidence type="ECO:0000256" key="2">
    <source>
        <dbReference type="ARBA" id="ARBA00022699"/>
    </source>
</evidence>
<dbReference type="Gene3D" id="2.60.120.920">
    <property type="match status" value="1"/>
</dbReference>
<dbReference type="Pfam" id="PF13765">
    <property type="entry name" value="PRY"/>
    <property type="match status" value="1"/>
</dbReference>
<dbReference type="Pfam" id="PF00622">
    <property type="entry name" value="SPRY"/>
    <property type="match status" value="1"/>
</dbReference>
<dbReference type="Gene3D" id="3.30.40.10">
    <property type="entry name" value="Zinc/RING finger domain, C3HC4 (zinc finger)"/>
    <property type="match status" value="1"/>
</dbReference>
<dbReference type="InterPro" id="IPR050143">
    <property type="entry name" value="TRIM/RBCC"/>
</dbReference>
<dbReference type="PROSITE" id="PS00518">
    <property type="entry name" value="ZF_RING_1"/>
    <property type="match status" value="1"/>
</dbReference>
<evidence type="ECO:0000256" key="5">
    <source>
        <dbReference type="ARBA" id="ARBA00022833"/>
    </source>
</evidence>
<dbReference type="CDD" id="cd16594">
    <property type="entry name" value="RING-HC_TRIM7-like_C-IV"/>
    <property type="match status" value="1"/>
</dbReference>
<dbReference type="PRINTS" id="PR01407">
    <property type="entry name" value="BUTYPHLNCDUF"/>
</dbReference>
<keyword evidence="3" id="KW-0479">Metal-binding</keyword>
<dbReference type="GO" id="GO:0061630">
    <property type="term" value="F:ubiquitin protein ligase activity"/>
    <property type="evidence" value="ECO:0000318"/>
    <property type="project" value="GO_Central"/>
</dbReference>
<dbReference type="PROSITE" id="PS50188">
    <property type="entry name" value="B302_SPRY"/>
    <property type="match status" value="1"/>
</dbReference>
<dbReference type="GeneTree" id="ENSGT01030000234669"/>
<keyword evidence="8" id="KW-0175">Coiled coil</keyword>
<dbReference type="PROSITE" id="PS50089">
    <property type="entry name" value="ZF_RING_2"/>
    <property type="match status" value="1"/>
</dbReference>
<evidence type="ECO:0000313" key="12">
    <source>
        <dbReference type="Ensembl" id="ENSACAP00000038240.1"/>
    </source>
</evidence>
<reference evidence="12" key="3">
    <citation type="submission" date="2025-09" db="UniProtKB">
        <authorList>
            <consortium name="Ensembl"/>
        </authorList>
    </citation>
    <scope>IDENTIFICATION</scope>
</reference>
<keyword evidence="4 7" id="KW-0863">Zinc-finger</keyword>
<dbReference type="InterPro" id="IPR006058">
    <property type="entry name" value="2Fe2S_fd_BS"/>
</dbReference>
<dbReference type="SUPFAM" id="SSF57845">
    <property type="entry name" value="B-box zinc-binding domain"/>
    <property type="match status" value="1"/>
</dbReference>
<dbReference type="GO" id="GO:0008270">
    <property type="term" value="F:zinc ion binding"/>
    <property type="evidence" value="ECO:0007669"/>
    <property type="project" value="UniProtKB-KW"/>
</dbReference>
<dbReference type="GO" id="GO:0051537">
    <property type="term" value="F:2 iron, 2 sulfur cluster binding"/>
    <property type="evidence" value="ECO:0007669"/>
    <property type="project" value="InterPro"/>
</dbReference>